<proteinExistence type="predicted"/>
<dbReference type="RefSeq" id="WP_207561425.1">
    <property type="nucleotide sequence ID" value="NZ_CP046072.1"/>
</dbReference>
<name>A0A975B1S4_9BACT</name>
<dbReference type="KEGG" id="saqt:GJV85_11010"/>
<gene>
    <name evidence="1" type="ORF">GJV85_11010</name>
</gene>
<sequence>MKSLQEEFLNELKNTPKSTAAGYAELYKKYSELAIEKEINNGAHEVQAKAMGNYYTVSVLRDFINNESQLTRIIALKDSY</sequence>
<dbReference type="AlphaFoldDB" id="A0A975B1S4"/>
<organism evidence="1 2">
    <name type="scientific">Sulfurimonas aquatica</name>
    <dbReference type="NCBI Taxonomy" id="2672570"/>
    <lineage>
        <taxon>Bacteria</taxon>
        <taxon>Pseudomonadati</taxon>
        <taxon>Campylobacterota</taxon>
        <taxon>Epsilonproteobacteria</taxon>
        <taxon>Campylobacterales</taxon>
        <taxon>Sulfurimonadaceae</taxon>
        <taxon>Sulfurimonas</taxon>
    </lineage>
</organism>
<dbReference type="Proteomes" id="UP000671852">
    <property type="component" value="Chromosome"/>
</dbReference>
<reference evidence="1" key="1">
    <citation type="submission" date="2019-11" db="EMBL/GenBank/DDBJ databases">
        <authorList>
            <person name="Kojima H."/>
        </authorList>
    </citation>
    <scope>NUCLEOTIDE SEQUENCE</scope>
    <source>
        <strain evidence="1">H1576</strain>
    </source>
</reference>
<protein>
    <submittedName>
        <fullName evidence="1">Uncharacterized protein</fullName>
    </submittedName>
</protein>
<keyword evidence="2" id="KW-1185">Reference proteome</keyword>
<accession>A0A975B1S4</accession>
<evidence type="ECO:0000313" key="2">
    <source>
        <dbReference type="Proteomes" id="UP000671852"/>
    </source>
</evidence>
<dbReference type="EMBL" id="CP046072">
    <property type="protein sequence ID" value="QSZ42614.1"/>
    <property type="molecule type" value="Genomic_DNA"/>
</dbReference>
<evidence type="ECO:0000313" key="1">
    <source>
        <dbReference type="EMBL" id="QSZ42614.1"/>
    </source>
</evidence>
<reference evidence="1" key="2">
    <citation type="submission" date="2021-04" db="EMBL/GenBank/DDBJ databases">
        <title>Isolation and characterization of a novel species of the genus Sulfurimonas.</title>
        <authorList>
            <person name="Fukui M."/>
        </authorList>
    </citation>
    <scope>NUCLEOTIDE SEQUENCE</scope>
    <source>
        <strain evidence="1">H1576</strain>
    </source>
</reference>